<dbReference type="InterPro" id="IPR006151">
    <property type="entry name" value="Shikm_DH/Glu-tRNA_Rdtase"/>
</dbReference>
<evidence type="ECO:0000256" key="4">
    <source>
        <dbReference type="ARBA" id="ARBA00022857"/>
    </source>
</evidence>
<dbReference type="CDD" id="cd01065">
    <property type="entry name" value="NAD_bind_Shikimate_DH"/>
    <property type="match status" value="1"/>
</dbReference>
<dbReference type="NCBIfam" id="NF001319">
    <property type="entry name" value="PRK00258.3-3"/>
    <property type="match status" value="1"/>
</dbReference>
<dbReference type="SUPFAM" id="SSF53223">
    <property type="entry name" value="Aminoacid dehydrogenase-like, N-terminal domain"/>
    <property type="match status" value="1"/>
</dbReference>
<feature type="binding site" evidence="8">
    <location>
        <position position="242"/>
    </location>
    <ligand>
        <name>NADP(+)</name>
        <dbReference type="ChEBI" id="CHEBI:58349"/>
    </ligand>
</feature>
<feature type="binding site" evidence="8">
    <location>
        <position position="102"/>
    </location>
    <ligand>
        <name>shikimate</name>
        <dbReference type="ChEBI" id="CHEBI:36208"/>
    </ligand>
</feature>
<dbReference type="HAMAP" id="MF_00222">
    <property type="entry name" value="Shikimate_DH_AroE"/>
    <property type="match status" value="1"/>
</dbReference>
<evidence type="ECO:0000313" key="12">
    <source>
        <dbReference type="EMBL" id="MFC0270081.1"/>
    </source>
</evidence>
<dbReference type="InterPro" id="IPR036291">
    <property type="entry name" value="NAD(P)-bd_dom_sf"/>
</dbReference>
<keyword evidence="4 8" id="KW-0521">NADP</keyword>
<feature type="domain" description="SDH C-terminal" evidence="11">
    <location>
        <begin position="242"/>
        <end position="270"/>
    </location>
</feature>
<feature type="binding site" evidence="8">
    <location>
        <position position="62"/>
    </location>
    <ligand>
        <name>shikimate</name>
        <dbReference type="ChEBI" id="CHEBI:36208"/>
    </ligand>
</feature>
<dbReference type="InterPro" id="IPR046346">
    <property type="entry name" value="Aminoacid_DH-like_N_sf"/>
</dbReference>
<dbReference type="EC" id="1.1.1.25" evidence="2 8"/>
<name>A0ABV6G9L2_9BACI</name>
<feature type="binding site" evidence="8">
    <location>
        <position position="87"/>
    </location>
    <ligand>
        <name>shikimate</name>
        <dbReference type="ChEBI" id="CHEBI:36208"/>
    </ligand>
</feature>
<dbReference type="InterPro" id="IPR013708">
    <property type="entry name" value="Shikimate_DH-bd_N"/>
</dbReference>
<sequence length="280" mass="30442">MGNVYGLIGCPVAHSMSPSIHNAAFLELNSQSYYQAFHLDPTELKEGIKALKLLNIKGFNVTIPHKVSILPFLDEVDKTAKLIGAVNTVVNENGRLIGYNTDGNGYVESLQTVLTKSLNEHRYLIIGAGGAARAIYYTLASKGCSDIDVCNRTIENAGMLVQQCPYEVNSKALSIKDAQEHLENYDVVIHTTSVGLHPNVSASPIKLEKAATHCVISDIVYNPIKTTLLKNAEERGLIAHNGVGMFVHQAALSFELWTGQKPNIKTMTNIVYDKLGGTSC</sequence>
<accession>A0ABV6G9L2</accession>
<dbReference type="Gene3D" id="3.40.50.720">
    <property type="entry name" value="NAD(P)-binding Rossmann-like Domain"/>
    <property type="match status" value="1"/>
</dbReference>
<keyword evidence="6 8" id="KW-0057">Aromatic amino acid biosynthesis</keyword>
<evidence type="ECO:0000256" key="2">
    <source>
        <dbReference type="ARBA" id="ARBA00012962"/>
    </source>
</evidence>
<dbReference type="Pfam" id="PF18317">
    <property type="entry name" value="SDH_C"/>
    <property type="match status" value="1"/>
</dbReference>
<dbReference type="SUPFAM" id="SSF51735">
    <property type="entry name" value="NAD(P)-binding Rossmann-fold domains"/>
    <property type="match status" value="1"/>
</dbReference>
<evidence type="ECO:0000256" key="6">
    <source>
        <dbReference type="ARBA" id="ARBA00023141"/>
    </source>
</evidence>
<dbReference type="PANTHER" id="PTHR21089">
    <property type="entry name" value="SHIKIMATE DEHYDROGENASE"/>
    <property type="match status" value="1"/>
</dbReference>
<dbReference type="InterPro" id="IPR011342">
    <property type="entry name" value="Shikimate_DH"/>
</dbReference>
<dbReference type="Gene3D" id="3.40.50.10860">
    <property type="entry name" value="Leucine Dehydrogenase, chain A, domain 1"/>
    <property type="match status" value="1"/>
</dbReference>
<protein>
    <recommendedName>
        <fullName evidence="2 8">Shikimate dehydrogenase (NADP(+))</fullName>
        <shortName evidence="8">SDH</shortName>
        <ecNumber evidence="2 8">1.1.1.25</ecNumber>
    </recommendedName>
</protein>
<keyword evidence="3 8" id="KW-0028">Amino-acid biosynthesis</keyword>
<comment type="pathway">
    <text evidence="1 8">Metabolic intermediate biosynthesis; chorismate biosynthesis; chorismate from D-erythrose 4-phosphate and phosphoenolpyruvate: step 4/7.</text>
</comment>
<comment type="caution">
    <text evidence="12">The sequence shown here is derived from an EMBL/GenBank/DDBJ whole genome shotgun (WGS) entry which is preliminary data.</text>
</comment>
<keyword evidence="5 8" id="KW-0560">Oxidoreductase</keyword>
<dbReference type="NCBIfam" id="TIGR00507">
    <property type="entry name" value="aroE"/>
    <property type="match status" value="1"/>
</dbReference>
<keyword evidence="13" id="KW-1185">Reference proteome</keyword>
<comment type="function">
    <text evidence="8">Involved in the biosynthesis of the chorismate, which leads to the biosynthesis of aromatic amino acids. Catalyzes the reversible NADPH linked reduction of 3-dehydroshikimate (DHSA) to yield shikimate (SA).</text>
</comment>
<dbReference type="GO" id="GO:0004764">
    <property type="term" value="F:shikimate 3-dehydrogenase (NADP+) activity"/>
    <property type="evidence" value="ECO:0007669"/>
    <property type="project" value="UniProtKB-EC"/>
</dbReference>
<dbReference type="PANTHER" id="PTHR21089:SF1">
    <property type="entry name" value="BIFUNCTIONAL 3-DEHYDROQUINATE DEHYDRATASE_SHIKIMATE DEHYDROGENASE, CHLOROPLASTIC"/>
    <property type="match status" value="1"/>
</dbReference>
<evidence type="ECO:0000256" key="7">
    <source>
        <dbReference type="ARBA" id="ARBA00049442"/>
    </source>
</evidence>
<evidence type="ECO:0000256" key="5">
    <source>
        <dbReference type="ARBA" id="ARBA00023002"/>
    </source>
</evidence>
<dbReference type="InterPro" id="IPR041121">
    <property type="entry name" value="SDH_C"/>
</dbReference>
<evidence type="ECO:0000259" key="11">
    <source>
        <dbReference type="Pfam" id="PF18317"/>
    </source>
</evidence>
<feature type="binding site" evidence="8">
    <location>
        <position position="221"/>
    </location>
    <ligand>
        <name>shikimate</name>
        <dbReference type="ChEBI" id="CHEBI:36208"/>
    </ligand>
</feature>
<dbReference type="RefSeq" id="WP_378929682.1">
    <property type="nucleotide sequence ID" value="NZ_JBHLVO010000001.1"/>
</dbReference>
<feature type="binding site" evidence="8">
    <location>
        <begin position="127"/>
        <end position="131"/>
    </location>
    <ligand>
        <name>NADP(+)</name>
        <dbReference type="ChEBI" id="CHEBI:58349"/>
    </ligand>
</feature>
<dbReference type="Proteomes" id="UP001589854">
    <property type="component" value="Unassembled WGS sequence"/>
</dbReference>
<dbReference type="Pfam" id="PF08501">
    <property type="entry name" value="Shikimate_dh_N"/>
    <property type="match status" value="1"/>
</dbReference>
<organism evidence="12 13">
    <name type="scientific">Metabacillus herbersteinensis</name>
    <dbReference type="NCBI Taxonomy" id="283816"/>
    <lineage>
        <taxon>Bacteria</taxon>
        <taxon>Bacillati</taxon>
        <taxon>Bacillota</taxon>
        <taxon>Bacilli</taxon>
        <taxon>Bacillales</taxon>
        <taxon>Bacillaceae</taxon>
        <taxon>Metabacillus</taxon>
    </lineage>
</organism>
<reference evidence="12 13" key="1">
    <citation type="submission" date="2024-09" db="EMBL/GenBank/DDBJ databases">
        <authorList>
            <person name="Sun Q."/>
            <person name="Mori K."/>
        </authorList>
    </citation>
    <scope>NUCLEOTIDE SEQUENCE [LARGE SCALE GENOMIC DNA]</scope>
    <source>
        <strain evidence="12 13">CCM 7228</strain>
    </source>
</reference>
<comment type="catalytic activity">
    <reaction evidence="7 8">
        <text>shikimate + NADP(+) = 3-dehydroshikimate + NADPH + H(+)</text>
        <dbReference type="Rhea" id="RHEA:17737"/>
        <dbReference type="ChEBI" id="CHEBI:15378"/>
        <dbReference type="ChEBI" id="CHEBI:16630"/>
        <dbReference type="ChEBI" id="CHEBI:36208"/>
        <dbReference type="ChEBI" id="CHEBI:57783"/>
        <dbReference type="ChEBI" id="CHEBI:58349"/>
        <dbReference type="EC" id="1.1.1.25"/>
    </reaction>
</comment>
<feature type="domain" description="Shikimate dehydrogenase substrate binding N-terminal" evidence="10">
    <location>
        <begin position="7"/>
        <end position="89"/>
    </location>
</feature>
<evidence type="ECO:0000256" key="8">
    <source>
        <dbReference type="HAMAP-Rule" id="MF_00222"/>
    </source>
</evidence>
<evidence type="ECO:0000256" key="3">
    <source>
        <dbReference type="ARBA" id="ARBA00022605"/>
    </source>
</evidence>
<feature type="active site" description="Proton acceptor" evidence="8">
    <location>
        <position position="66"/>
    </location>
</feature>
<gene>
    <name evidence="8 12" type="primary">aroE</name>
    <name evidence="12" type="ORF">ACFFIX_01225</name>
</gene>
<feature type="domain" description="Quinate/shikimate 5-dehydrogenase/glutamyl-tRNA reductase" evidence="9">
    <location>
        <begin position="115"/>
        <end position="194"/>
    </location>
</feature>
<dbReference type="EMBL" id="JBHLVO010000001">
    <property type="protein sequence ID" value="MFC0270081.1"/>
    <property type="molecule type" value="Genomic_DNA"/>
</dbReference>
<comment type="subunit">
    <text evidence="8">Homodimer.</text>
</comment>
<dbReference type="InterPro" id="IPR022893">
    <property type="entry name" value="Shikimate_DH_fam"/>
</dbReference>
<evidence type="ECO:0000256" key="1">
    <source>
        <dbReference type="ARBA" id="ARBA00004871"/>
    </source>
</evidence>
<evidence type="ECO:0000313" key="13">
    <source>
        <dbReference type="Proteomes" id="UP001589854"/>
    </source>
</evidence>
<evidence type="ECO:0000259" key="10">
    <source>
        <dbReference type="Pfam" id="PF08501"/>
    </source>
</evidence>
<comment type="similarity">
    <text evidence="8">Belongs to the shikimate dehydrogenase family.</text>
</comment>
<feature type="binding site" evidence="8">
    <location>
        <position position="219"/>
    </location>
    <ligand>
        <name>NADP(+)</name>
        <dbReference type="ChEBI" id="CHEBI:58349"/>
    </ligand>
</feature>
<dbReference type="Pfam" id="PF01488">
    <property type="entry name" value="Shikimate_DH"/>
    <property type="match status" value="1"/>
</dbReference>
<evidence type="ECO:0000259" key="9">
    <source>
        <dbReference type="Pfam" id="PF01488"/>
    </source>
</evidence>
<proteinExistence type="inferred from homology"/>
<feature type="binding site" evidence="8">
    <location>
        <begin position="15"/>
        <end position="17"/>
    </location>
    <ligand>
        <name>shikimate</name>
        <dbReference type="ChEBI" id="CHEBI:36208"/>
    </ligand>
</feature>
<comment type="caution">
    <text evidence="8">Lacks conserved residue(s) required for the propagation of feature annotation.</text>
</comment>
<feature type="binding site" evidence="8">
    <location>
        <position position="249"/>
    </location>
    <ligand>
        <name>shikimate</name>
        <dbReference type="ChEBI" id="CHEBI:36208"/>
    </ligand>
</feature>